<comment type="caution">
    <text evidence="1">The sequence shown here is derived from an EMBL/GenBank/DDBJ whole genome shotgun (WGS) entry which is preliminary data.</text>
</comment>
<reference evidence="1 2" key="1">
    <citation type="submission" date="2024-02" db="EMBL/GenBank/DDBJ databases">
        <title>A draft genome for the cacao thread blight pathogen Marasmius crinis-equi.</title>
        <authorList>
            <person name="Cohen S.P."/>
            <person name="Baruah I.K."/>
            <person name="Amoako-Attah I."/>
            <person name="Bukari Y."/>
            <person name="Meinhardt L.W."/>
            <person name="Bailey B.A."/>
        </authorList>
    </citation>
    <scope>NUCLEOTIDE SEQUENCE [LARGE SCALE GENOMIC DNA]</scope>
    <source>
        <strain evidence="1 2">GH-76</strain>
    </source>
</reference>
<dbReference type="SUPFAM" id="SSF52047">
    <property type="entry name" value="RNI-like"/>
    <property type="match status" value="1"/>
</dbReference>
<accession>A0ABR3FJQ5</accession>
<keyword evidence="2" id="KW-1185">Reference proteome</keyword>
<evidence type="ECO:0000313" key="1">
    <source>
        <dbReference type="EMBL" id="KAL0575617.1"/>
    </source>
</evidence>
<evidence type="ECO:0000313" key="2">
    <source>
        <dbReference type="Proteomes" id="UP001465976"/>
    </source>
</evidence>
<sequence>MAWKLLGKHMSRCAELVLDTHDADLGFEDIPDLSFPQLTSFHRKGDGLPRPCFIEALSRAPSLAQLSSWCTYPRDSTPYSQLTHLEVVYVSSEGVEELLDVLFACTRLDILELCIVESDHLAGRKVSMPSLRKLTIGRVHDMIHGDFLSALFQCFRLPSLVRLELNAEEWSLVTSVHMAAMLESCSATLREVVIHVDTTAAFESPSSHSPNHPLVTALRPLSHLNRLEFYVAQSFYFHPLPSFDNFVAPFLTQLRPDSNSARHLFLPTLKWIVVDVEGVVFTSQVMETLLQTASSRQLAGLPFAELHCILDEAEEPFVVEHQMAEQIKELERKGTRIVLKQGRAVLHT</sequence>
<evidence type="ECO:0008006" key="3">
    <source>
        <dbReference type="Google" id="ProtNLM"/>
    </source>
</evidence>
<gene>
    <name evidence="1" type="ORF">V5O48_006342</name>
</gene>
<dbReference type="Proteomes" id="UP001465976">
    <property type="component" value="Unassembled WGS sequence"/>
</dbReference>
<dbReference type="EMBL" id="JBAHYK010000288">
    <property type="protein sequence ID" value="KAL0575617.1"/>
    <property type="molecule type" value="Genomic_DNA"/>
</dbReference>
<proteinExistence type="predicted"/>
<name>A0ABR3FJQ5_9AGAR</name>
<protein>
    <recommendedName>
        <fullName evidence="3">F-box domain-containing protein</fullName>
    </recommendedName>
</protein>
<dbReference type="InterPro" id="IPR032675">
    <property type="entry name" value="LRR_dom_sf"/>
</dbReference>
<dbReference type="Gene3D" id="3.80.10.10">
    <property type="entry name" value="Ribonuclease Inhibitor"/>
    <property type="match status" value="1"/>
</dbReference>
<organism evidence="1 2">
    <name type="scientific">Marasmius crinis-equi</name>
    <dbReference type="NCBI Taxonomy" id="585013"/>
    <lineage>
        <taxon>Eukaryota</taxon>
        <taxon>Fungi</taxon>
        <taxon>Dikarya</taxon>
        <taxon>Basidiomycota</taxon>
        <taxon>Agaricomycotina</taxon>
        <taxon>Agaricomycetes</taxon>
        <taxon>Agaricomycetidae</taxon>
        <taxon>Agaricales</taxon>
        <taxon>Marasmiineae</taxon>
        <taxon>Marasmiaceae</taxon>
        <taxon>Marasmius</taxon>
    </lineage>
</organism>